<dbReference type="InterPro" id="IPR017501">
    <property type="entry name" value="Phage_infect_YhgE_C"/>
</dbReference>
<dbReference type="EMBL" id="RZOA01000007">
    <property type="protein sequence ID" value="KAA8823647.1"/>
    <property type="molecule type" value="Genomic_DNA"/>
</dbReference>
<dbReference type="InterPro" id="IPR017500">
    <property type="entry name" value="Phage_infect_YhgE_N"/>
</dbReference>
<proteinExistence type="predicted"/>
<feature type="domain" description="ABC-2 type transporter transmembrane" evidence="6">
    <location>
        <begin position="29"/>
        <end position="171"/>
    </location>
</feature>
<reference evidence="9 10" key="1">
    <citation type="journal article" date="2019" name="Syst. Appl. Microbiol.">
        <title>Characterization of Bifidobacterium species in feaces of the Egyptian fruit bat: Description of B. vespertilionis sp. nov. and B. rousetti sp. nov.</title>
        <authorList>
            <person name="Modesto M."/>
            <person name="Satti M."/>
            <person name="Watanabe K."/>
            <person name="Puglisi E."/>
            <person name="Morelli L."/>
            <person name="Huang C.-H."/>
            <person name="Liou J.-S."/>
            <person name="Miyashita M."/>
            <person name="Tamura T."/>
            <person name="Saito S."/>
            <person name="Mori K."/>
            <person name="Huang L."/>
            <person name="Sciavilla P."/>
            <person name="Sandri C."/>
            <person name="Spiezio C."/>
            <person name="Vitali F."/>
            <person name="Cavalieri D."/>
            <person name="Perpetuini G."/>
            <person name="Tofalo R."/>
            <person name="Bonetti A."/>
            <person name="Arita M."/>
            <person name="Mattarelli P."/>
        </authorList>
    </citation>
    <scope>NUCLEOTIDE SEQUENCE [LARGE SCALE GENOMIC DNA]</scope>
    <source>
        <strain evidence="7 10">RST16</strain>
        <strain evidence="8 9">RST8</strain>
    </source>
</reference>
<evidence type="ECO:0000256" key="2">
    <source>
        <dbReference type="ARBA" id="ARBA00022692"/>
    </source>
</evidence>
<keyword evidence="4 5" id="KW-0472">Membrane</keyword>
<comment type="subcellular location">
    <subcellularLocation>
        <location evidence="1">Membrane</location>
        <topology evidence="1">Multi-pass membrane protein</topology>
    </subcellularLocation>
</comment>
<dbReference type="GO" id="GO:0140359">
    <property type="term" value="F:ABC-type transporter activity"/>
    <property type="evidence" value="ECO:0007669"/>
    <property type="project" value="InterPro"/>
</dbReference>
<feature type="transmembrane region" description="Helical" evidence="5">
    <location>
        <begin position="20"/>
        <end position="38"/>
    </location>
</feature>
<keyword evidence="3 5" id="KW-1133">Transmembrane helix</keyword>
<feature type="transmembrane region" description="Helical" evidence="5">
    <location>
        <begin position="666"/>
        <end position="685"/>
    </location>
</feature>
<keyword evidence="2 5" id="KW-0812">Transmembrane</keyword>
<evidence type="ECO:0000313" key="10">
    <source>
        <dbReference type="Proteomes" id="UP000374630"/>
    </source>
</evidence>
<keyword evidence="10" id="KW-1185">Reference proteome</keyword>
<dbReference type="InterPro" id="IPR051328">
    <property type="entry name" value="T7SS_ABC-Transporter"/>
</dbReference>
<feature type="transmembrane region" description="Helical" evidence="5">
    <location>
        <begin position="635"/>
        <end position="654"/>
    </location>
</feature>
<dbReference type="EMBL" id="RZNZ01000005">
    <property type="protein sequence ID" value="KAA8821121.1"/>
    <property type="molecule type" value="Genomic_DNA"/>
</dbReference>
<dbReference type="RefSeq" id="WP_150353806.1">
    <property type="nucleotide sequence ID" value="NZ_RZNZ01000005.1"/>
</dbReference>
<evidence type="ECO:0000313" key="9">
    <source>
        <dbReference type="Proteomes" id="UP000345527"/>
    </source>
</evidence>
<dbReference type="AlphaFoldDB" id="A0A5J5E3G3"/>
<accession>A0A5J5E3G3</accession>
<dbReference type="NCBIfam" id="TIGR03061">
    <property type="entry name" value="pip_yhgE_Nterm"/>
    <property type="match status" value="1"/>
</dbReference>
<evidence type="ECO:0000256" key="3">
    <source>
        <dbReference type="ARBA" id="ARBA00022989"/>
    </source>
</evidence>
<evidence type="ECO:0000256" key="5">
    <source>
        <dbReference type="SAM" id="Phobius"/>
    </source>
</evidence>
<protein>
    <submittedName>
        <fullName evidence="8">YhgE/Pip domain-containing protein</fullName>
    </submittedName>
</protein>
<evidence type="ECO:0000313" key="7">
    <source>
        <dbReference type="EMBL" id="KAA8821121.1"/>
    </source>
</evidence>
<dbReference type="Proteomes" id="UP000345527">
    <property type="component" value="Unassembled WGS sequence"/>
</dbReference>
<evidence type="ECO:0000256" key="1">
    <source>
        <dbReference type="ARBA" id="ARBA00004141"/>
    </source>
</evidence>
<dbReference type="NCBIfam" id="TIGR03062">
    <property type="entry name" value="pip_yhgE_Cterm"/>
    <property type="match status" value="1"/>
</dbReference>
<evidence type="ECO:0000256" key="4">
    <source>
        <dbReference type="ARBA" id="ARBA00023136"/>
    </source>
</evidence>
<dbReference type="Pfam" id="PF12698">
    <property type="entry name" value="ABC2_membrane_3"/>
    <property type="match status" value="2"/>
</dbReference>
<organism evidence="8 9">
    <name type="scientific">Bifidobacterium vespertilionis</name>
    <dbReference type="NCBI Taxonomy" id="2562524"/>
    <lineage>
        <taxon>Bacteria</taxon>
        <taxon>Bacillati</taxon>
        <taxon>Actinomycetota</taxon>
        <taxon>Actinomycetes</taxon>
        <taxon>Bifidobacteriales</taxon>
        <taxon>Bifidobacteriaceae</taxon>
        <taxon>Bifidobacterium</taxon>
    </lineage>
</organism>
<sequence>MRIIWRIFVQDVLHATRNVIAIIVAMGLVIVPALYAWFNIAASWDPYSNTKALKVAVANDDDGYKSDLIPVKVNVGETVVSALRANHDLDWQFVDHDRAVDGVTSGDYYAAIVIPNGFSSDMMTLFSSKVEHAKLEYYVNEKINPIAPEIMDQGAGTVATTIDQTFAKTIGQVGLDLASQVLKYAQSPEMQDYVKSATGNITGARDQLNTAAAQLDAYAGLLGSVNGILDSTNQLLGKSGSAADGARTALDQAVSGANSVSSALSGASGTIGTALSQSAAAYDEVSKQVDEAFANIGTQTDQISKVLATRQADVETMAAAFGAFADATANMAASASSQAVKDVLNAQVQRARDAQAALNGLADAFGRASVGVAGGMADVNQNRDQLKQEIAGARAAVDAVGSDYQSNLKPQLDSLAASLSDATGQTGTVLSALDGVVANVSGLSDDLGGGVAGLTDVMGKASAALKDSAAKLDDLAGKFSSAVTSGLGDGLSSLSGADPDTIAALLSAPVSVNRVAVFPIANYGSQMAPFYTILSIWVGAIVLAAMLKVTVSDRQKARILGLSALPDSLFEPRTVAGIKIPAPGREAPGNAAPLGILPHHEYLGRYGIFMLLALLQSTLVCLGDIYFLGVQADHVLQFLAVGWLASIVFSNIVYTLTVSFGDIGKAIAVVLLVMQVAGAGGTFPIQTLPGFFQAVYPWLPFPHGIDAMHSAMAGAYGNEYWISMLELAMFLLPSLLLGLVLRAPVMRLNTWVIRNLESTKVM</sequence>
<feature type="transmembrane region" description="Helical" evidence="5">
    <location>
        <begin position="720"/>
        <end position="741"/>
    </location>
</feature>
<dbReference type="PANTHER" id="PTHR43077:SF10">
    <property type="entry name" value="TRANSPORT PERMEASE PROTEIN"/>
    <property type="match status" value="1"/>
</dbReference>
<dbReference type="OrthoDB" id="9811483at2"/>
<dbReference type="Proteomes" id="UP000374630">
    <property type="component" value="Unassembled WGS sequence"/>
</dbReference>
<dbReference type="Gene3D" id="3.40.1710.10">
    <property type="entry name" value="abc type-2 transporter like domain"/>
    <property type="match status" value="1"/>
</dbReference>
<dbReference type="InterPro" id="IPR013525">
    <property type="entry name" value="ABC2_TM"/>
</dbReference>
<comment type="caution">
    <text evidence="8">The sequence shown here is derived from an EMBL/GenBank/DDBJ whole genome shotgun (WGS) entry which is preliminary data.</text>
</comment>
<feature type="transmembrane region" description="Helical" evidence="5">
    <location>
        <begin position="530"/>
        <end position="551"/>
    </location>
</feature>
<evidence type="ECO:0000259" key="6">
    <source>
        <dbReference type="Pfam" id="PF12698"/>
    </source>
</evidence>
<name>A0A5J5E3G3_9BIFI</name>
<dbReference type="PANTHER" id="PTHR43077">
    <property type="entry name" value="TRANSPORT PERMEASE YVFS-RELATED"/>
    <property type="match status" value="1"/>
</dbReference>
<feature type="domain" description="ABC-2 type transporter transmembrane" evidence="6">
    <location>
        <begin position="602"/>
        <end position="739"/>
    </location>
</feature>
<gene>
    <name evidence="8" type="ORF">EM848_04815</name>
    <name evidence="7" type="ORF">EMO90_04855</name>
</gene>
<feature type="transmembrane region" description="Helical" evidence="5">
    <location>
        <begin position="606"/>
        <end position="629"/>
    </location>
</feature>
<evidence type="ECO:0000313" key="8">
    <source>
        <dbReference type="EMBL" id="KAA8823647.1"/>
    </source>
</evidence>
<dbReference type="GO" id="GO:0016020">
    <property type="term" value="C:membrane"/>
    <property type="evidence" value="ECO:0007669"/>
    <property type="project" value="UniProtKB-SubCell"/>
</dbReference>